<protein>
    <recommendedName>
        <fullName evidence="10">Transcriptional regulatory protein DEP1</fullName>
    </recommendedName>
</protein>
<dbReference type="OrthoDB" id="20886at2759"/>
<evidence type="ECO:0000256" key="4">
    <source>
        <dbReference type="ARBA" id="ARBA00023163"/>
    </source>
</evidence>
<dbReference type="Pfam" id="PF08598">
    <property type="entry name" value="Sds3"/>
    <property type="match status" value="1"/>
</dbReference>
<feature type="region of interest" description="Disordered" evidence="6">
    <location>
        <begin position="735"/>
        <end position="778"/>
    </location>
</feature>
<dbReference type="GeneID" id="54469894"/>
<keyword evidence="2" id="KW-0678">Repressor</keyword>
<proteinExistence type="predicted"/>
<comment type="subcellular location">
    <subcellularLocation>
        <location evidence="1">Nucleus</location>
    </subcellularLocation>
</comment>
<keyword evidence="8" id="KW-1185">Reference proteome</keyword>
<reference evidence="9" key="3">
    <citation type="submission" date="2025-04" db="UniProtKB">
        <authorList>
            <consortium name="RefSeq"/>
        </authorList>
    </citation>
    <scope>IDENTIFICATION</scope>
    <source>
        <strain evidence="9">CBS 304.34</strain>
    </source>
</reference>
<evidence type="ECO:0000256" key="3">
    <source>
        <dbReference type="ARBA" id="ARBA00023015"/>
    </source>
</evidence>
<dbReference type="GO" id="GO:0005654">
    <property type="term" value="C:nucleoplasm"/>
    <property type="evidence" value="ECO:0007669"/>
    <property type="project" value="UniProtKB-ARBA"/>
</dbReference>
<feature type="region of interest" description="Disordered" evidence="6">
    <location>
        <begin position="321"/>
        <end position="362"/>
    </location>
</feature>
<name>A0A6A6YDU6_9PEZI</name>
<keyword evidence="3" id="KW-0805">Transcription regulation</keyword>
<evidence type="ECO:0000256" key="2">
    <source>
        <dbReference type="ARBA" id="ARBA00022491"/>
    </source>
</evidence>
<feature type="compositionally biased region" description="Basic and acidic residues" evidence="6">
    <location>
        <begin position="248"/>
        <end position="261"/>
    </location>
</feature>
<reference evidence="9" key="2">
    <citation type="submission" date="2020-04" db="EMBL/GenBank/DDBJ databases">
        <authorList>
            <consortium name="NCBI Genome Project"/>
        </authorList>
    </citation>
    <scope>NUCLEOTIDE SEQUENCE</scope>
    <source>
        <strain evidence="9">CBS 304.34</strain>
    </source>
</reference>
<feature type="compositionally biased region" description="Acidic residues" evidence="6">
    <location>
        <begin position="347"/>
        <end position="362"/>
    </location>
</feature>
<feature type="region of interest" description="Disordered" evidence="6">
    <location>
        <begin position="630"/>
        <end position="682"/>
    </location>
</feature>
<dbReference type="RefSeq" id="XP_033573950.1">
    <property type="nucleotide sequence ID" value="XM_033729001.1"/>
</dbReference>
<evidence type="ECO:0000256" key="5">
    <source>
        <dbReference type="ARBA" id="ARBA00023242"/>
    </source>
</evidence>
<feature type="region of interest" description="Disordered" evidence="6">
    <location>
        <begin position="216"/>
        <end position="296"/>
    </location>
</feature>
<evidence type="ECO:0000313" key="9">
    <source>
        <dbReference type="RefSeq" id="XP_033573950.1"/>
    </source>
</evidence>
<feature type="non-terminal residue" evidence="7">
    <location>
        <position position="1"/>
    </location>
</feature>
<dbReference type="PANTHER" id="PTHR21964">
    <property type="entry name" value="BREAST CANCER METASTASIS-SUPPRESSOR 1"/>
    <property type="match status" value="1"/>
</dbReference>
<reference evidence="7 9" key="1">
    <citation type="journal article" date="2020" name="Stud. Mycol.">
        <title>101 Dothideomycetes genomes: a test case for predicting lifestyles and emergence of pathogens.</title>
        <authorList>
            <person name="Haridas S."/>
            <person name="Albert R."/>
            <person name="Binder M."/>
            <person name="Bloem J."/>
            <person name="Labutti K."/>
            <person name="Salamov A."/>
            <person name="Andreopoulos B."/>
            <person name="Baker S."/>
            <person name="Barry K."/>
            <person name="Bills G."/>
            <person name="Bluhm B."/>
            <person name="Cannon C."/>
            <person name="Castanera R."/>
            <person name="Culley D."/>
            <person name="Daum C."/>
            <person name="Ezra D."/>
            <person name="Gonzalez J."/>
            <person name="Henrissat B."/>
            <person name="Kuo A."/>
            <person name="Liang C."/>
            <person name="Lipzen A."/>
            <person name="Lutzoni F."/>
            <person name="Magnuson J."/>
            <person name="Mondo S."/>
            <person name="Nolan M."/>
            <person name="Ohm R."/>
            <person name="Pangilinan J."/>
            <person name="Park H.-J."/>
            <person name="Ramirez L."/>
            <person name="Alfaro M."/>
            <person name="Sun H."/>
            <person name="Tritt A."/>
            <person name="Yoshinaga Y."/>
            <person name="Zwiers L.-H."/>
            <person name="Turgeon B."/>
            <person name="Goodwin S."/>
            <person name="Spatafora J."/>
            <person name="Crous P."/>
            <person name="Grigoriev I."/>
        </authorList>
    </citation>
    <scope>NUCLEOTIDE SEQUENCE</scope>
    <source>
        <strain evidence="7 9">CBS 304.34</strain>
    </source>
</reference>
<dbReference type="InterPro" id="IPR013907">
    <property type="entry name" value="Sds3"/>
</dbReference>
<gene>
    <name evidence="7 9" type="ORF">BDZ99DRAFT_89435</name>
</gene>
<accession>A0A6A6YDU6</accession>
<keyword evidence="5" id="KW-0539">Nucleus</keyword>
<feature type="compositionally biased region" description="Basic and acidic residues" evidence="6">
    <location>
        <begin position="708"/>
        <end position="719"/>
    </location>
</feature>
<feature type="compositionally biased region" description="Basic residues" evidence="6">
    <location>
        <begin position="321"/>
        <end position="332"/>
    </location>
</feature>
<dbReference type="SMART" id="SM01401">
    <property type="entry name" value="Sds3"/>
    <property type="match status" value="1"/>
</dbReference>
<dbReference type="GO" id="GO:0010468">
    <property type="term" value="P:regulation of gene expression"/>
    <property type="evidence" value="ECO:0007669"/>
    <property type="project" value="UniProtKB-ARBA"/>
</dbReference>
<evidence type="ECO:0000256" key="6">
    <source>
        <dbReference type="SAM" id="MobiDB-lite"/>
    </source>
</evidence>
<organism evidence="7">
    <name type="scientific">Mytilinidion resinicola</name>
    <dbReference type="NCBI Taxonomy" id="574789"/>
    <lineage>
        <taxon>Eukaryota</taxon>
        <taxon>Fungi</taxon>
        <taxon>Dikarya</taxon>
        <taxon>Ascomycota</taxon>
        <taxon>Pezizomycotina</taxon>
        <taxon>Dothideomycetes</taxon>
        <taxon>Pleosporomycetidae</taxon>
        <taxon>Mytilinidiales</taxon>
        <taxon>Mytilinidiaceae</taxon>
        <taxon>Mytilinidion</taxon>
    </lineage>
</organism>
<keyword evidence="4" id="KW-0804">Transcription</keyword>
<feature type="region of interest" description="Disordered" evidence="6">
    <location>
        <begin position="1"/>
        <end position="144"/>
    </location>
</feature>
<dbReference type="Proteomes" id="UP000504636">
    <property type="component" value="Unplaced"/>
</dbReference>
<dbReference type="EMBL" id="MU003706">
    <property type="protein sequence ID" value="KAF2806986.1"/>
    <property type="molecule type" value="Genomic_DNA"/>
</dbReference>
<evidence type="ECO:0000256" key="1">
    <source>
        <dbReference type="ARBA" id="ARBA00004123"/>
    </source>
</evidence>
<feature type="compositionally biased region" description="Polar residues" evidence="6">
    <location>
        <begin position="630"/>
        <end position="647"/>
    </location>
</feature>
<evidence type="ECO:0000313" key="7">
    <source>
        <dbReference type="EMBL" id="KAF2806986.1"/>
    </source>
</evidence>
<feature type="compositionally biased region" description="Polar residues" evidence="6">
    <location>
        <begin position="1"/>
        <end position="60"/>
    </location>
</feature>
<sequence>MSALQRTSRSRSKTAPDTSGDHTGSNGTQTVTSNRLPTTDTPASTQRATPHTSSSENNPRIPTKIAADMLETPSAPNLPVGLVQINGDAASGEYHYDDQSDNRSSSLSELADGLDDQDEPTPIADPALGYEENDSEAETERLERTPRKLVRTATNTTIASETIVERTPSKLSNALLLDQDESGPPSPLAIVEDGITKDIADGETDMNSVSLKLAKVAGSSTESLAEMAGKKRKRASDDSSDDELEAQEPARKRSDNGREDLLNVEQASNADHSDQAGVEDGDTPDEPAVPTAEQQLDIEETIADVAEEAVNELAAVTKLPKTRKGGKRKGRKAANDSAEEMATNADEGAEPEGEHDEDDGGVMDEELNKKKTAIESLAEIEKKFKIFREKYCDESLAQITKELEMLKQANCTHPEYLTMVQCVDERRDAKVDYEKRLVGFKQNSLNVRSMAERHQLHGQYFQAVRAIREKFISECNERIYQLQKGRRQMGVDETVYAYAFPEKRSTQVQHQTAYNHEVSVLSGIAKYVGFPAAPNITPARSSDIDDDLRAMKIPVRPAPPTFRPTYRPSRADEAAAEEQFIEQTPWANPRHPDHQAHYQAVPASASRNISQTYQTPAGQRRIVDVHVPNGSASTIDMASNPPSSAAAQGQGGHDRTPADSPVMQMKRNAGRPDVPSPDDPRLNSFAAISREAYQSNNHNLYSSPAGAHVEHTPDDREASHAAPLGARWNGAGMRHLTAAAPPPGRAQDPRNDPGRAPLGQRNSLGTVSVGSGSALFGR</sequence>
<dbReference type="AlphaFoldDB" id="A0A6A6YDU6"/>
<feature type="compositionally biased region" description="Polar residues" evidence="6">
    <location>
        <begin position="760"/>
        <end position="771"/>
    </location>
</feature>
<evidence type="ECO:0008006" key="10">
    <source>
        <dbReference type="Google" id="ProtNLM"/>
    </source>
</evidence>
<feature type="region of interest" description="Disordered" evidence="6">
    <location>
        <begin position="697"/>
        <end position="720"/>
    </location>
</feature>
<evidence type="ECO:0000313" key="8">
    <source>
        <dbReference type="Proteomes" id="UP000504636"/>
    </source>
</evidence>